<name>A0ABQ8J7S8_DERPT</name>
<gene>
    <name evidence="1" type="ORF">DERP_003983</name>
</gene>
<proteinExistence type="predicted"/>
<sequence length="68" mass="7945">MVYLTARSTSNLTSTIQSLDNHHHHHNNNRLIIGNSFDINNGKLPSKIYPTERFRKQRLHQSQCSMNK</sequence>
<organism evidence="1 2">
    <name type="scientific">Dermatophagoides pteronyssinus</name>
    <name type="common">European house dust mite</name>
    <dbReference type="NCBI Taxonomy" id="6956"/>
    <lineage>
        <taxon>Eukaryota</taxon>
        <taxon>Metazoa</taxon>
        <taxon>Ecdysozoa</taxon>
        <taxon>Arthropoda</taxon>
        <taxon>Chelicerata</taxon>
        <taxon>Arachnida</taxon>
        <taxon>Acari</taxon>
        <taxon>Acariformes</taxon>
        <taxon>Sarcoptiformes</taxon>
        <taxon>Astigmata</taxon>
        <taxon>Psoroptidia</taxon>
        <taxon>Analgoidea</taxon>
        <taxon>Pyroglyphidae</taxon>
        <taxon>Dermatophagoidinae</taxon>
        <taxon>Dermatophagoides</taxon>
    </lineage>
</organism>
<comment type="caution">
    <text evidence="1">The sequence shown here is derived from an EMBL/GenBank/DDBJ whole genome shotgun (WGS) entry which is preliminary data.</text>
</comment>
<accession>A0ABQ8J7S8</accession>
<evidence type="ECO:0000313" key="1">
    <source>
        <dbReference type="EMBL" id="KAH9418657.1"/>
    </source>
</evidence>
<protein>
    <submittedName>
        <fullName evidence="1">Uncharacterized protein</fullName>
    </submittedName>
</protein>
<dbReference type="Proteomes" id="UP000887458">
    <property type="component" value="Unassembled WGS sequence"/>
</dbReference>
<reference evidence="1 2" key="2">
    <citation type="journal article" date="2022" name="Mol. Biol. Evol.">
        <title>Comparative Genomics Reveals Insights into the Divergent Evolution of Astigmatic Mites and Household Pest Adaptations.</title>
        <authorList>
            <person name="Xiong Q."/>
            <person name="Wan A.T."/>
            <person name="Liu X."/>
            <person name="Fung C.S."/>
            <person name="Xiao X."/>
            <person name="Malainual N."/>
            <person name="Hou J."/>
            <person name="Wang L."/>
            <person name="Wang M."/>
            <person name="Yang K.Y."/>
            <person name="Cui Y."/>
            <person name="Leung E.L."/>
            <person name="Nong W."/>
            <person name="Shin S.K."/>
            <person name="Au S.W."/>
            <person name="Jeong K.Y."/>
            <person name="Chew F.T."/>
            <person name="Hui J.H."/>
            <person name="Leung T.F."/>
            <person name="Tungtrongchitr A."/>
            <person name="Zhong N."/>
            <person name="Liu Z."/>
            <person name="Tsui S.K."/>
        </authorList>
    </citation>
    <scope>NUCLEOTIDE SEQUENCE [LARGE SCALE GENOMIC DNA]</scope>
    <source>
        <strain evidence="1">Derp</strain>
    </source>
</reference>
<reference evidence="1 2" key="1">
    <citation type="journal article" date="2018" name="J. Allergy Clin. Immunol.">
        <title>High-quality assembly of Dermatophagoides pteronyssinus genome and transcriptome reveals a wide range of novel allergens.</title>
        <authorList>
            <person name="Liu X.Y."/>
            <person name="Yang K.Y."/>
            <person name="Wang M.Q."/>
            <person name="Kwok J.S."/>
            <person name="Zeng X."/>
            <person name="Yang Z."/>
            <person name="Xiao X.J."/>
            <person name="Lau C.P."/>
            <person name="Li Y."/>
            <person name="Huang Z.M."/>
            <person name="Ba J.G."/>
            <person name="Yim A.K."/>
            <person name="Ouyang C.Y."/>
            <person name="Ngai S.M."/>
            <person name="Chan T.F."/>
            <person name="Leung E.L."/>
            <person name="Liu L."/>
            <person name="Liu Z.G."/>
            <person name="Tsui S.K."/>
        </authorList>
    </citation>
    <scope>NUCLEOTIDE SEQUENCE [LARGE SCALE GENOMIC DNA]</scope>
    <source>
        <strain evidence="1">Derp</strain>
    </source>
</reference>
<keyword evidence="2" id="KW-1185">Reference proteome</keyword>
<dbReference type="EMBL" id="NJHN03000062">
    <property type="protein sequence ID" value="KAH9418657.1"/>
    <property type="molecule type" value="Genomic_DNA"/>
</dbReference>
<evidence type="ECO:0000313" key="2">
    <source>
        <dbReference type="Proteomes" id="UP000887458"/>
    </source>
</evidence>